<dbReference type="AlphaFoldDB" id="A0A183KLW7"/>
<sequence>MERNCTIFPSYLNRILVGVSKHFVAAGQCEKSSLKNVIQGTTGYKSVYFPHVKSSFKNLKILYDKCKTKTSNSTELHDFKLELSNVLNCLQQLTNWLRNSWIGLTNSSVVL</sequence>
<keyword evidence="2" id="KW-1185">Reference proteome</keyword>
<dbReference type="WBParaSite" id="SCUD_0001603601-mRNA-1">
    <property type="protein sequence ID" value="SCUD_0001603601-mRNA-1"/>
    <property type="gene ID" value="SCUD_0001603601"/>
</dbReference>
<name>A0A183KLW7_9TREM</name>
<dbReference type="Proteomes" id="UP000279833">
    <property type="component" value="Unassembled WGS sequence"/>
</dbReference>
<proteinExistence type="predicted"/>
<evidence type="ECO:0000313" key="1">
    <source>
        <dbReference type="EMBL" id="VDP60714.1"/>
    </source>
</evidence>
<dbReference type="STRING" id="6186.A0A183KLW7"/>
<organism evidence="3">
    <name type="scientific">Schistosoma curassoni</name>
    <dbReference type="NCBI Taxonomy" id="6186"/>
    <lineage>
        <taxon>Eukaryota</taxon>
        <taxon>Metazoa</taxon>
        <taxon>Spiralia</taxon>
        <taxon>Lophotrochozoa</taxon>
        <taxon>Platyhelminthes</taxon>
        <taxon>Trematoda</taxon>
        <taxon>Digenea</taxon>
        <taxon>Strigeidida</taxon>
        <taxon>Schistosomatoidea</taxon>
        <taxon>Schistosomatidae</taxon>
        <taxon>Schistosoma</taxon>
    </lineage>
</organism>
<evidence type="ECO:0000313" key="3">
    <source>
        <dbReference type="WBParaSite" id="SCUD_0001603601-mRNA-1"/>
    </source>
</evidence>
<protein>
    <submittedName>
        <fullName evidence="3">Myosin motor domain-containing protein</fullName>
    </submittedName>
</protein>
<reference evidence="3" key="1">
    <citation type="submission" date="2016-06" db="UniProtKB">
        <authorList>
            <consortium name="WormBaseParasite"/>
        </authorList>
    </citation>
    <scope>IDENTIFICATION</scope>
</reference>
<gene>
    <name evidence="1" type="ORF">SCUD_LOCUS16033</name>
</gene>
<dbReference type="EMBL" id="UZAK01038246">
    <property type="protein sequence ID" value="VDP60714.1"/>
    <property type="molecule type" value="Genomic_DNA"/>
</dbReference>
<evidence type="ECO:0000313" key="2">
    <source>
        <dbReference type="Proteomes" id="UP000279833"/>
    </source>
</evidence>
<accession>A0A183KLW7</accession>
<reference evidence="1 2" key="2">
    <citation type="submission" date="2018-11" db="EMBL/GenBank/DDBJ databases">
        <authorList>
            <consortium name="Pathogen Informatics"/>
        </authorList>
    </citation>
    <scope>NUCLEOTIDE SEQUENCE [LARGE SCALE GENOMIC DNA]</scope>
    <source>
        <strain evidence="1">Dakar</strain>
        <strain evidence="2">Dakar, Senegal</strain>
    </source>
</reference>